<proteinExistence type="predicted"/>
<evidence type="ECO:0000256" key="1">
    <source>
        <dbReference type="SAM" id="SignalP"/>
    </source>
</evidence>
<dbReference type="Gene3D" id="2.160.20.10">
    <property type="entry name" value="Single-stranded right-handed beta-helix, Pectin lyase-like"/>
    <property type="match status" value="2"/>
</dbReference>
<sequence>MYSYSVLALFAISIQIFPAVTFHFNNDDLSKALNENDIRHPRYGRVDNPNILAEYDCALRDFTIEMVNYVAPTSSKANWTTLAQSALQISQCHNTSHSLHPPPPPLLPTSASTNTNKLKTSCHHSIFVHHSQGNDAFHGSFQQPMKTIQAALHRARLHRQNTQTTLCIIIRAGTYYLGTNASESTTSSQRGVIALTSNDSNIVIENYEDERVVLSGGTLLDLKWSVHSKTSTGASIMKAQIPSWVNVDEFNELYVDDRRAIVAKYPNGDPSTQGLYAYADERVVLSGGTLLDLKWSVHSKTSTGASIMKAQIPSWVNVDEFNELYVDDRRAIVAKYPNGDPSTQGLYAKDAGFSYDSQSWIAPVRQSSVEIHVEDPYRNGTVFPHYQLGVGGGASVFDPPSNFWSTASPPQGDNYVVPRGLVVKANALPHLPQWSNASTGFVHAFHSGYWGSWVFEIASANSSQNTIMFGRGGFQEARGSGAGGAFYVSNVFEELDSANEWFLDKTTRTLYFMPNQSMPTVFVASQVPCLISLSGSSINDPIRNVLIQGLTFTQTSNTYMREYMVPSGGDWSVHRGATVYLTNTQQISIVHNVFTELGSNGIAVIDYNEESSVMLNEFAWLGDSGVVVVGSTNGIDGYSMKSQPTNMLISSNLFRETGIYVKQSSPVLISVSRSVRVVDNVMFNMPRAGVNINDGYYGNHTISGNVIFNSVRETSDHGPINTWDRQVYLSDGAEAGVPSVWQHTSYIHHNLLFNNYNSFYPIDHDDGSCFYEDSYNFQVYGGKKNYLGHSKTDHNEIYVYPDTKSSQGTGVCIADQAPSKGSSGWNEVWVENTCILYQSPVPYNIWYCDTSNLFVPYLAKNRIYVPVSTQVAFICNVNGSSARLSLDQWQSYGLDLGSTVQSAPNIETIIDWGREILQHKNYSVGVVF</sequence>
<name>A0A815TDM4_ADIRI</name>
<dbReference type="Proteomes" id="UP000663852">
    <property type="component" value="Unassembled WGS sequence"/>
</dbReference>
<organism evidence="2 3">
    <name type="scientific">Adineta ricciae</name>
    <name type="common">Rotifer</name>
    <dbReference type="NCBI Taxonomy" id="249248"/>
    <lineage>
        <taxon>Eukaryota</taxon>
        <taxon>Metazoa</taxon>
        <taxon>Spiralia</taxon>
        <taxon>Gnathifera</taxon>
        <taxon>Rotifera</taxon>
        <taxon>Eurotatoria</taxon>
        <taxon>Bdelloidea</taxon>
        <taxon>Adinetida</taxon>
        <taxon>Adinetidae</taxon>
        <taxon>Adineta</taxon>
    </lineage>
</organism>
<evidence type="ECO:0000313" key="2">
    <source>
        <dbReference type="EMBL" id="CAF1500609.1"/>
    </source>
</evidence>
<dbReference type="EMBL" id="CAJNOJ010000633">
    <property type="protein sequence ID" value="CAF1500609.1"/>
    <property type="molecule type" value="Genomic_DNA"/>
</dbReference>
<dbReference type="InterPro" id="IPR012334">
    <property type="entry name" value="Pectin_lyas_fold"/>
</dbReference>
<reference evidence="2" key="1">
    <citation type="submission" date="2021-02" db="EMBL/GenBank/DDBJ databases">
        <authorList>
            <person name="Nowell W R."/>
        </authorList>
    </citation>
    <scope>NUCLEOTIDE SEQUENCE</scope>
</reference>
<dbReference type="OrthoDB" id="5949092at2759"/>
<evidence type="ECO:0000313" key="3">
    <source>
        <dbReference type="Proteomes" id="UP000663852"/>
    </source>
</evidence>
<dbReference type="AlphaFoldDB" id="A0A815TDM4"/>
<dbReference type="InterPro" id="IPR011050">
    <property type="entry name" value="Pectin_lyase_fold/virulence"/>
</dbReference>
<protein>
    <recommendedName>
        <fullName evidence="4">Right handed beta helix domain-containing protein</fullName>
    </recommendedName>
</protein>
<feature type="chain" id="PRO_5032368873" description="Right handed beta helix domain-containing protein" evidence="1">
    <location>
        <begin position="22"/>
        <end position="928"/>
    </location>
</feature>
<evidence type="ECO:0008006" key="4">
    <source>
        <dbReference type="Google" id="ProtNLM"/>
    </source>
</evidence>
<keyword evidence="1" id="KW-0732">Signal</keyword>
<gene>
    <name evidence="2" type="ORF">EDS130_LOCUS42607</name>
</gene>
<dbReference type="PANTHER" id="PTHR36453:SF1">
    <property type="entry name" value="RIGHT HANDED BETA HELIX DOMAIN-CONTAINING PROTEIN"/>
    <property type="match status" value="1"/>
</dbReference>
<feature type="signal peptide" evidence="1">
    <location>
        <begin position="1"/>
        <end position="21"/>
    </location>
</feature>
<dbReference type="PANTHER" id="PTHR36453">
    <property type="entry name" value="SECRETED PROTEIN-RELATED"/>
    <property type="match status" value="1"/>
</dbReference>
<accession>A0A815TDM4</accession>
<dbReference type="SUPFAM" id="SSF51126">
    <property type="entry name" value="Pectin lyase-like"/>
    <property type="match status" value="1"/>
</dbReference>
<comment type="caution">
    <text evidence="2">The sequence shown here is derived from an EMBL/GenBank/DDBJ whole genome shotgun (WGS) entry which is preliminary data.</text>
</comment>